<dbReference type="AlphaFoldDB" id="A0A9Q1INV6"/>
<gene>
    <name evidence="1" type="ORF">SKAU_G00279390</name>
</gene>
<name>A0A9Q1INV6_SYNKA</name>
<accession>A0A9Q1INV6</accession>
<keyword evidence="2" id="KW-1185">Reference proteome</keyword>
<comment type="caution">
    <text evidence="1">The sequence shown here is derived from an EMBL/GenBank/DDBJ whole genome shotgun (WGS) entry which is preliminary data.</text>
</comment>
<organism evidence="1 2">
    <name type="scientific">Synaphobranchus kaupii</name>
    <name type="common">Kaup's arrowtooth eel</name>
    <dbReference type="NCBI Taxonomy" id="118154"/>
    <lineage>
        <taxon>Eukaryota</taxon>
        <taxon>Metazoa</taxon>
        <taxon>Chordata</taxon>
        <taxon>Craniata</taxon>
        <taxon>Vertebrata</taxon>
        <taxon>Euteleostomi</taxon>
        <taxon>Actinopterygii</taxon>
        <taxon>Neopterygii</taxon>
        <taxon>Teleostei</taxon>
        <taxon>Anguilliformes</taxon>
        <taxon>Synaphobranchidae</taxon>
        <taxon>Synaphobranchus</taxon>
    </lineage>
</organism>
<reference evidence="1" key="1">
    <citation type="journal article" date="2023" name="Science">
        <title>Genome structures resolve the early diversification of teleost fishes.</title>
        <authorList>
            <person name="Parey E."/>
            <person name="Louis A."/>
            <person name="Montfort J."/>
            <person name="Bouchez O."/>
            <person name="Roques C."/>
            <person name="Iampietro C."/>
            <person name="Lluch J."/>
            <person name="Castinel A."/>
            <person name="Donnadieu C."/>
            <person name="Desvignes T."/>
            <person name="Floi Bucao C."/>
            <person name="Jouanno E."/>
            <person name="Wen M."/>
            <person name="Mejri S."/>
            <person name="Dirks R."/>
            <person name="Jansen H."/>
            <person name="Henkel C."/>
            <person name="Chen W.J."/>
            <person name="Zahm M."/>
            <person name="Cabau C."/>
            <person name="Klopp C."/>
            <person name="Thompson A.W."/>
            <person name="Robinson-Rechavi M."/>
            <person name="Braasch I."/>
            <person name="Lecointre G."/>
            <person name="Bobe J."/>
            <person name="Postlethwait J.H."/>
            <person name="Berthelot C."/>
            <person name="Roest Crollius H."/>
            <person name="Guiguen Y."/>
        </authorList>
    </citation>
    <scope>NUCLEOTIDE SEQUENCE</scope>
    <source>
        <strain evidence="1">WJC10195</strain>
    </source>
</reference>
<dbReference type="Proteomes" id="UP001152622">
    <property type="component" value="Chromosome 11"/>
</dbReference>
<evidence type="ECO:0000313" key="1">
    <source>
        <dbReference type="EMBL" id="KAJ8346538.1"/>
    </source>
</evidence>
<evidence type="ECO:0000313" key="2">
    <source>
        <dbReference type="Proteomes" id="UP001152622"/>
    </source>
</evidence>
<proteinExistence type="predicted"/>
<dbReference type="EMBL" id="JAINUF010000011">
    <property type="protein sequence ID" value="KAJ8346538.1"/>
    <property type="molecule type" value="Genomic_DNA"/>
</dbReference>
<sequence length="102" mass="11266">MIDCSITRAGFSLLERCFSSNPPAVYLHKLHTEFAPHSYLCNDCVLSSLPQGRGPSRRGCGQASTSRPRWLHQIIVISQQINILSSGRRAEAGREHSGVRCS</sequence>
<protein>
    <submittedName>
        <fullName evidence="1">Uncharacterized protein</fullName>
    </submittedName>
</protein>